<dbReference type="PANTHER" id="PTHR42987:SF8">
    <property type="entry name" value="PROTEINASE"/>
    <property type="match status" value="1"/>
</dbReference>
<keyword evidence="8" id="KW-1185">Reference proteome</keyword>
<gene>
    <name evidence="7" type="ORF">ACFOOG_09060</name>
</gene>
<evidence type="ECO:0000259" key="6">
    <source>
        <dbReference type="Pfam" id="PF01343"/>
    </source>
</evidence>
<keyword evidence="5" id="KW-1133">Transmembrane helix</keyword>
<evidence type="ECO:0000256" key="4">
    <source>
        <dbReference type="ARBA" id="ARBA00022825"/>
    </source>
</evidence>
<dbReference type="InterPro" id="IPR029045">
    <property type="entry name" value="ClpP/crotonase-like_dom_sf"/>
</dbReference>
<dbReference type="Gene3D" id="3.90.226.10">
    <property type="entry name" value="2-enoyl-CoA Hydratase, Chain A, domain 1"/>
    <property type="match status" value="1"/>
</dbReference>
<comment type="similarity">
    <text evidence="1">Belongs to the peptidase S49 family.</text>
</comment>
<dbReference type="SUPFAM" id="SSF52096">
    <property type="entry name" value="ClpP/crotonase"/>
    <property type="match status" value="1"/>
</dbReference>
<dbReference type="Proteomes" id="UP001595617">
    <property type="component" value="Unassembled WGS sequence"/>
</dbReference>
<keyword evidence="2" id="KW-0645">Protease</keyword>
<dbReference type="PANTHER" id="PTHR42987">
    <property type="entry name" value="PEPTIDASE S49"/>
    <property type="match status" value="1"/>
</dbReference>
<dbReference type="RefSeq" id="WP_380695687.1">
    <property type="nucleotide sequence ID" value="NZ_JBHRYR010000003.1"/>
</dbReference>
<comment type="caution">
    <text evidence="7">The sequence shown here is derived from an EMBL/GenBank/DDBJ whole genome shotgun (WGS) entry which is preliminary data.</text>
</comment>
<dbReference type="Pfam" id="PF01343">
    <property type="entry name" value="Peptidase_S49"/>
    <property type="match status" value="1"/>
</dbReference>
<organism evidence="7 8">
    <name type="scientific">Saccharospirillum mangrovi</name>
    <dbReference type="NCBI Taxonomy" id="2161747"/>
    <lineage>
        <taxon>Bacteria</taxon>
        <taxon>Pseudomonadati</taxon>
        <taxon>Pseudomonadota</taxon>
        <taxon>Gammaproteobacteria</taxon>
        <taxon>Oceanospirillales</taxon>
        <taxon>Saccharospirillaceae</taxon>
        <taxon>Saccharospirillum</taxon>
    </lineage>
</organism>
<keyword evidence="3" id="KW-0378">Hydrolase</keyword>
<evidence type="ECO:0000256" key="3">
    <source>
        <dbReference type="ARBA" id="ARBA00022801"/>
    </source>
</evidence>
<dbReference type="InterPro" id="IPR047272">
    <property type="entry name" value="S49_SppA_C"/>
</dbReference>
<feature type="transmembrane region" description="Helical" evidence="5">
    <location>
        <begin position="38"/>
        <end position="56"/>
    </location>
</feature>
<dbReference type="Gene3D" id="6.20.330.10">
    <property type="match status" value="1"/>
</dbReference>
<evidence type="ECO:0000313" key="8">
    <source>
        <dbReference type="Proteomes" id="UP001595617"/>
    </source>
</evidence>
<keyword evidence="5" id="KW-0472">Membrane</keyword>
<protein>
    <submittedName>
        <fullName evidence="7">S49 family peptidase</fullName>
    </submittedName>
</protein>
<dbReference type="CDD" id="cd07023">
    <property type="entry name" value="S49_Sppa_N_C"/>
    <property type="match status" value="1"/>
</dbReference>
<feature type="domain" description="Peptidase S49" evidence="6">
    <location>
        <begin position="138"/>
        <end position="278"/>
    </location>
</feature>
<evidence type="ECO:0000313" key="7">
    <source>
        <dbReference type="EMBL" id="MFC3852975.1"/>
    </source>
</evidence>
<evidence type="ECO:0000256" key="1">
    <source>
        <dbReference type="ARBA" id="ARBA00008683"/>
    </source>
</evidence>
<dbReference type="EMBL" id="JBHRYR010000003">
    <property type="protein sequence ID" value="MFC3852975.1"/>
    <property type="molecule type" value="Genomic_DNA"/>
</dbReference>
<dbReference type="InterPro" id="IPR002142">
    <property type="entry name" value="Peptidase_S49"/>
</dbReference>
<evidence type="ECO:0000256" key="2">
    <source>
        <dbReference type="ARBA" id="ARBA00022670"/>
    </source>
</evidence>
<evidence type="ECO:0000256" key="5">
    <source>
        <dbReference type="SAM" id="Phobius"/>
    </source>
</evidence>
<proteinExistence type="inferred from homology"/>
<keyword evidence="4" id="KW-0720">Serine protease</keyword>
<sequence length="328" mass="35992">MELNPKGNDQPSRREWQLIEKVVLTHSEELKKSRRWGIVFKSLTFLYLFAILLLALRGSFWSASEDIVSTGGHTAVVKVHGVIADGADASFESLRRPLMDAFAHPDTRAVVLSINSPGGSPVQAQMMYDLVRQLRQDHEQVPVYAVIEEIGASGGYFVAAAADEIYASGASLVGSIGVISSGFGFSEAMERLGIERRLYTSGENKAFLDAFSPENEAETAHWENVLGDVHRQFIAAVEQGRGERLQRDDPRIFNGFMWTGAQAVNLGLTDGVSTVRGLAEQIGSPRIYFFDAEKDPWRQILEDFGVSIGQGVANILLSMGDEPSLTLQ</sequence>
<name>A0ABV8A0S4_9GAMM</name>
<accession>A0ABV8A0S4</accession>
<reference evidence="8" key="1">
    <citation type="journal article" date="2019" name="Int. J. Syst. Evol. Microbiol.">
        <title>The Global Catalogue of Microorganisms (GCM) 10K type strain sequencing project: providing services to taxonomists for standard genome sequencing and annotation.</title>
        <authorList>
            <consortium name="The Broad Institute Genomics Platform"/>
            <consortium name="The Broad Institute Genome Sequencing Center for Infectious Disease"/>
            <person name="Wu L."/>
            <person name="Ma J."/>
        </authorList>
    </citation>
    <scope>NUCLEOTIDE SEQUENCE [LARGE SCALE GENOMIC DNA]</scope>
    <source>
        <strain evidence="8">IBRC 10765</strain>
    </source>
</reference>
<keyword evidence="5" id="KW-0812">Transmembrane</keyword>